<proteinExistence type="predicted"/>
<dbReference type="EMBL" id="CP011509">
    <property type="protein sequence ID" value="AKJ05892.1"/>
    <property type="molecule type" value="Genomic_DNA"/>
</dbReference>
<sequence length="46" mass="5462">MSLSRQGERVSTAHRNHGRKAREHRREQRRRKTHHPSPSPVIPETN</sequence>
<dbReference type="Proteomes" id="UP000035579">
    <property type="component" value="Chromosome"/>
</dbReference>
<evidence type="ECO:0000256" key="1">
    <source>
        <dbReference type="SAM" id="MobiDB-lite"/>
    </source>
</evidence>
<evidence type="ECO:0000313" key="3">
    <source>
        <dbReference type="Proteomes" id="UP000035579"/>
    </source>
</evidence>
<organism evidence="2 3">
    <name type="scientific">Archangium gephyra</name>
    <dbReference type="NCBI Taxonomy" id="48"/>
    <lineage>
        <taxon>Bacteria</taxon>
        <taxon>Pseudomonadati</taxon>
        <taxon>Myxococcota</taxon>
        <taxon>Myxococcia</taxon>
        <taxon>Myxococcales</taxon>
        <taxon>Cystobacterineae</taxon>
        <taxon>Archangiaceae</taxon>
        <taxon>Archangium</taxon>
    </lineage>
</organism>
<feature type="region of interest" description="Disordered" evidence="1">
    <location>
        <begin position="1"/>
        <end position="46"/>
    </location>
</feature>
<name>A0AAC8TH36_9BACT</name>
<protein>
    <submittedName>
        <fullName evidence="2">Uncharacterized protein</fullName>
    </submittedName>
</protein>
<dbReference type="AlphaFoldDB" id="A0AAC8TH36"/>
<accession>A0AAC8TH36</accession>
<gene>
    <name evidence="2" type="ORF">AA314_07518</name>
</gene>
<dbReference type="KEGG" id="age:AA314_07518"/>
<reference evidence="2 3" key="1">
    <citation type="submission" date="2015-05" db="EMBL/GenBank/DDBJ databases">
        <title>Genome assembly of Archangium gephyra DSM 2261.</title>
        <authorList>
            <person name="Sharma G."/>
            <person name="Subramanian S."/>
        </authorList>
    </citation>
    <scope>NUCLEOTIDE SEQUENCE [LARGE SCALE GENOMIC DNA]</scope>
    <source>
        <strain evidence="2 3">DSM 2261</strain>
    </source>
</reference>
<evidence type="ECO:0000313" key="2">
    <source>
        <dbReference type="EMBL" id="AKJ05892.1"/>
    </source>
</evidence>
<feature type="compositionally biased region" description="Pro residues" evidence="1">
    <location>
        <begin position="37"/>
        <end position="46"/>
    </location>
</feature>
<feature type="compositionally biased region" description="Basic residues" evidence="1">
    <location>
        <begin position="12"/>
        <end position="35"/>
    </location>
</feature>